<evidence type="ECO:0000313" key="8">
    <source>
        <dbReference type="Proteomes" id="UP000033632"/>
    </source>
</evidence>
<protein>
    <recommendedName>
        <fullName evidence="6">Enoyl reductase (ER) domain-containing protein</fullName>
    </recommendedName>
</protein>
<dbReference type="Gene3D" id="3.90.180.10">
    <property type="entry name" value="Medium-chain alcohol dehydrogenases, catalytic domain"/>
    <property type="match status" value="2"/>
</dbReference>
<proteinExistence type="inferred from homology"/>
<keyword evidence="8" id="KW-1185">Reference proteome</keyword>
<dbReference type="InterPro" id="IPR036291">
    <property type="entry name" value="NAD(P)-bd_dom_sf"/>
</dbReference>
<dbReference type="AlphaFoldDB" id="A0A0F5FUZ3"/>
<evidence type="ECO:0000256" key="2">
    <source>
        <dbReference type="ARBA" id="ARBA00008072"/>
    </source>
</evidence>
<evidence type="ECO:0000259" key="6">
    <source>
        <dbReference type="SMART" id="SM00829"/>
    </source>
</evidence>
<comment type="similarity">
    <text evidence="2">Belongs to the zinc-containing alcohol dehydrogenase family.</text>
</comment>
<dbReference type="SMART" id="SM00829">
    <property type="entry name" value="PKS_ER"/>
    <property type="match status" value="1"/>
</dbReference>
<gene>
    <name evidence="7" type="ORF">VE25_06940</name>
</gene>
<sequence length="333" mass="35027">MSGLVRHVLRVKAKSAAFAVEPLPELAERHVRVRTAFSAVSIGTEMTAVTTRPDGTALGYSASGIVEAVGADVADIKLGDRVAVYGAPYVHHATLLDVPVTLVAPVPEDVPLEHAAFGGIGAIALHGVRQANLTFGERALVVGLGPVGHFVALILKAAGMDVVCVEPGARRRELAQSVGLTVVESIEAAEGPFDAALLTAHGPDDLLGACGEKLRLRGSLVVVGDLPVVIPREVMFSREIALSVSRAGGPGRYDPDYEGKAQDYPVAYVRWTEGRNLALMVKRMATHFDLSALVTHTFPASDAAGAYADISADRGATLGILFDFKDLDFMDMA</sequence>
<comment type="cofactor">
    <cofactor evidence="1">
        <name>Zn(2+)</name>
        <dbReference type="ChEBI" id="CHEBI:29105"/>
    </cofactor>
</comment>
<dbReference type="RefSeq" id="WP_046107847.1">
    <property type="nucleotide sequence ID" value="NZ_JZEX01000061.1"/>
</dbReference>
<dbReference type="Proteomes" id="UP000033632">
    <property type="component" value="Unassembled WGS sequence"/>
</dbReference>
<dbReference type="CDD" id="cd08255">
    <property type="entry name" value="2-desacetyl-2-hydroxyethyl_bacteriochlorophyllide_like"/>
    <property type="match status" value="1"/>
</dbReference>
<dbReference type="Gene3D" id="3.40.50.720">
    <property type="entry name" value="NAD(P)-binding Rossmann-like Domain"/>
    <property type="match status" value="1"/>
</dbReference>
<dbReference type="PANTHER" id="PTHR43350:SF19">
    <property type="entry name" value="D-GULOSIDE 3-DEHYDROGENASE"/>
    <property type="match status" value="1"/>
</dbReference>
<dbReference type="InterPro" id="IPR020843">
    <property type="entry name" value="ER"/>
</dbReference>
<dbReference type="SUPFAM" id="SSF51735">
    <property type="entry name" value="NAD(P)-binding Rossmann-fold domains"/>
    <property type="match status" value="1"/>
</dbReference>
<keyword evidence="4" id="KW-0862">Zinc</keyword>
<dbReference type="PANTHER" id="PTHR43350">
    <property type="entry name" value="NAD-DEPENDENT ALCOHOL DEHYDROGENASE"/>
    <property type="match status" value="1"/>
</dbReference>
<evidence type="ECO:0000256" key="1">
    <source>
        <dbReference type="ARBA" id="ARBA00001947"/>
    </source>
</evidence>
<dbReference type="GO" id="GO:0016491">
    <property type="term" value="F:oxidoreductase activity"/>
    <property type="evidence" value="ECO:0007669"/>
    <property type="project" value="UniProtKB-KW"/>
</dbReference>
<keyword evidence="5" id="KW-0560">Oxidoreductase</keyword>
<dbReference type="GO" id="GO:0046872">
    <property type="term" value="F:metal ion binding"/>
    <property type="evidence" value="ECO:0007669"/>
    <property type="project" value="UniProtKB-KW"/>
</dbReference>
<dbReference type="InterPro" id="IPR011032">
    <property type="entry name" value="GroES-like_sf"/>
</dbReference>
<name>A0A0F5FUZ3_9HYPH</name>
<dbReference type="OrthoDB" id="9792935at2"/>
<dbReference type="EMBL" id="JZEX01000061">
    <property type="protein sequence ID" value="KKB12638.1"/>
    <property type="molecule type" value="Genomic_DNA"/>
</dbReference>
<organism evidence="7 8">
    <name type="scientific">Devosia geojensis</name>
    <dbReference type="NCBI Taxonomy" id="443610"/>
    <lineage>
        <taxon>Bacteria</taxon>
        <taxon>Pseudomonadati</taxon>
        <taxon>Pseudomonadota</taxon>
        <taxon>Alphaproteobacteria</taxon>
        <taxon>Hyphomicrobiales</taxon>
        <taxon>Devosiaceae</taxon>
        <taxon>Devosia</taxon>
    </lineage>
</organism>
<evidence type="ECO:0000256" key="5">
    <source>
        <dbReference type="ARBA" id="ARBA00023002"/>
    </source>
</evidence>
<accession>A0A0F5FUZ3</accession>
<evidence type="ECO:0000313" key="7">
    <source>
        <dbReference type="EMBL" id="KKB12638.1"/>
    </source>
</evidence>
<reference evidence="7 8" key="1">
    <citation type="submission" date="2015-03" db="EMBL/GenBank/DDBJ databases">
        <authorList>
            <person name="Hassan Y.I."/>
            <person name="Lepp D."/>
            <person name="Li X.-Z."/>
            <person name="Zhou T."/>
        </authorList>
    </citation>
    <scope>NUCLEOTIDE SEQUENCE [LARGE SCALE GENOMIC DNA]</scope>
    <source>
        <strain evidence="7 8">BD-c194</strain>
    </source>
</reference>
<comment type="caution">
    <text evidence="7">The sequence shown here is derived from an EMBL/GenBank/DDBJ whole genome shotgun (WGS) entry which is preliminary data.</text>
</comment>
<dbReference type="STRING" id="443610.VE25_06940"/>
<dbReference type="PATRIC" id="fig|443610.3.peg.3944"/>
<feature type="domain" description="Enoyl reductase (ER)" evidence="6">
    <location>
        <begin position="12"/>
        <end position="318"/>
    </location>
</feature>
<evidence type="ECO:0000256" key="3">
    <source>
        <dbReference type="ARBA" id="ARBA00022723"/>
    </source>
</evidence>
<evidence type="ECO:0000256" key="4">
    <source>
        <dbReference type="ARBA" id="ARBA00022833"/>
    </source>
</evidence>
<keyword evidence="3" id="KW-0479">Metal-binding</keyword>
<dbReference type="SUPFAM" id="SSF50129">
    <property type="entry name" value="GroES-like"/>
    <property type="match status" value="1"/>
</dbReference>